<accession>A0A382MLF0</accession>
<evidence type="ECO:0000256" key="1">
    <source>
        <dbReference type="ARBA" id="ARBA00007358"/>
    </source>
</evidence>
<dbReference type="GO" id="GO:0046872">
    <property type="term" value="F:metal ion binding"/>
    <property type="evidence" value="ECO:0007669"/>
    <property type="project" value="InterPro"/>
</dbReference>
<comment type="similarity">
    <text evidence="1">Belongs to the iron-containing alcohol dehydrogenase family.</text>
</comment>
<sequence length="382" mass="40719">KSFRNQFSFPTTILHGEGALNELSNRIPWEKLMLVTDPGLTRTGVVDQALAILNNKGCEFAVYDEVHSNPIEEDVERGTTFFKKQNCDGLLALGGGSAMDVSKAIRFMAVLPAPLEQYSIVNGGSSCIEGSLPPLYAVPTTAGTGSEVGRGAVITLRETGRKTLFVAPPLMPNIAALEPALTVSLPPHLTAATGIDAFTHSLEAYFAPVYHPMADGIALEGIRICLANLSAAVTEGQNLEARAAMQIAASMGAVAFQKDLGMVHSLAHPLSACYNLHHGLANALMLPSSMHFLETADLTTEQQRRVQVIRKLFEEAGLPGDSLSAATRLWLEELGIILGLNNHSIPEAGIPLLADEAFLDTCHATNLIPVSRDDLAAVYESA</sequence>
<dbReference type="PANTHER" id="PTHR11496:SF102">
    <property type="entry name" value="ALCOHOL DEHYDROGENASE 4"/>
    <property type="match status" value="1"/>
</dbReference>
<protein>
    <submittedName>
        <fullName evidence="6">Uncharacterized protein</fullName>
    </submittedName>
</protein>
<dbReference type="InterPro" id="IPR039697">
    <property type="entry name" value="Alcohol_dehydrogenase_Fe"/>
</dbReference>
<evidence type="ECO:0000256" key="2">
    <source>
        <dbReference type="ARBA" id="ARBA00023002"/>
    </source>
</evidence>
<dbReference type="InterPro" id="IPR018211">
    <property type="entry name" value="ADH_Fe_CS"/>
</dbReference>
<feature type="domain" description="Alcohol dehydrogenase iron-type/glycerol dehydrogenase GldA" evidence="4">
    <location>
        <begin position="10"/>
        <end position="179"/>
    </location>
</feature>
<dbReference type="AlphaFoldDB" id="A0A382MLF0"/>
<evidence type="ECO:0000259" key="4">
    <source>
        <dbReference type="Pfam" id="PF00465"/>
    </source>
</evidence>
<organism evidence="6">
    <name type="scientific">marine metagenome</name>
    <dbReference type="NCBI Taxonomy" id="408172"/>
    <lineage>
        <taxon>unclassified sequences</taxon>
        <taxon>metagenomes</taxon>
        <taxon>ecological metagenomes</taxon>
    </lineage>
</organism>
<feature type="domain" description="Fe-containing alcohol dehydrogenase-like C-terminal" evidence="5">
    <location>
        <begin position="190"/>
        <end position="382"/>
    </location>
</feature>
<dbReference type="SUPFAM" id="SSF56796">
    <property type="entry name" value="Dehydroquinate synthase-like"/>
    <property type="match status" value="1"/>
</dbReference>
<evidence type="ECO:0000256" key="3">
    <source>
        <dbReference type="ARBA" id="ARBA00023027"/>
    </source>
</evidence>
<reference evidence="6" key="1">
    <citation type="submission" date="2018-05" db="EMBL/GenBank/DDBJ databases">
        <authorList>
            <person name="Lanie J.A."/>
            <person name="Ng W.-L."/>
            <person name="Kazmierczak K.M."/>
            <person name="Andrzejewski T.M."/>
            <person name="Davidsen T.M."/>
            <person name="Wayne K.J."/>
            <person name="Tettelin H."/>
            <person name="Glass J.I."/>
            <person name="Rusch D."/>
            <person name="Podicherti R."/>
            <person name="Tsui H.-C.T."/>
            <person name="Winkler M.E."/>
        </authorList>
    </citation>
    <scope>NUCLEOTIDE SEQUENCE</scope>
</reference>
<dbReference type="EMBL" id="UINC01094308">
    <property type="protein sequence ID" value="SVC49440.1"/>
    <property type="molecule type" value="Genomic_DNA"/>
</dbReference>
<feature type="non-terminal residue" evidence="6">
    <location>
        <position position="1"/>
    </location>
</feature>
<dbReference type="PROSITE" id="PS00060">
    <property type="entry name" value="ADH_IRON_2"/>
    <property type="match status" value="1"/>
</dbReference>
<proteinExistence type="inferred from homology"/>
<keyword evidence="3" id="KW-0520">NAD</keyword>
<dbReference type="InterPro" id="IPR056798">
    <property type="entry name" value="ADH_Fe_C"/>
</dbReference>
<name>A0A382MLF0_9ZZZZ</name>
<keyword evidence="2" id="KW-0560">Oxidoreductase</keyword>
<evidence type="ECO:0000259" key="5">
    <source>
        <dbReference type="Pfam" id="PF25137"/>
    </source>
</evidence>
<dbReference type="PANTHER" id="PTHR11496">
    <property type="entry name" value="ALCOHOL DEHYDROGENASE"/>
    <property type="match status" value="1"/>
</dbReference>
<dbReference type="Gene3D" id="3.40.50.1970">
    <property type="match status" value="1"/>
</dbReference>
<evidence type="ECO:0000313" key="6">
    <source>
        <dbReference type="EMBL" id="SVC49440.1"/>
    </source>
</evidence>
<dbReference type="FunFam" id="3.40.50.1970:FF:000003">
    <property type="entry name" value="Alcohol dehydrogenase, iron-containing"/>
    <property type="match status" value="1"/>
</dbReference>
<dbReference type="GO" id="GO:0004022">
    <property type="term" value="F:alcohol dehydrogenase (NAD+) activity"/>
    <property type="evidence" value="ECO:0007669"/>
    <property type="project" value="TreeGrafter"/>
</dbReference>
<dbReference type="Gene3D" id="1.20.1090.10">
    <property type="entry name" value="Dehydroquinate synthase-like - alpha domain"/>
    <property type="match status" value="1"/>
</dbReference>
<dbReference type="CDD" id="cd14861">
    <property type="entry name" value="Fe-ADH-like"/>
    <property type="match status" value="1"/>
</dbReference>
<dbReference type="InterPro" id="IPR001670">
    <property type="entry name" value="ADH_Fe/GldA"/>
</dbReference>
<gene>
    <name evidence="6" type="ORF">METZ01_LOCUS302294</name>
</gene>
<feature type="non-terminal residue" evidence="6">
    <location>
        <position position="382"/>
    </location>
</feature>
<dbReference type="Pfam" id="PF25137">
    <property type="entry name" value="ADH_Fe_C"/>
    <property type="match status" value="1"/>
</dbReference>
<dbReference type="Pfam" id="PF00465">
    <property type="entry name" value="Fe-ADH"/>
    <property type="match status" value="1"/>
</dbReference>